<gene>
    <name evidence="2" type="ORF">SAM23877_6095</name>
</gene>
<evidence type="ECO:0000313" key="2">
    <source>
        <dbReference type="EMBL" id="AKZ59140.1"/>
    </source>
</evidence>
<accession>A0A0K2B196</accession>
<dbReference type="KEGG" id="samb:SAM23877_6095"/>
<reference evidence="3" key="1">
    <citation type="journal article" date="2015" name="J. Biotechnol.">
        <title>Complete genome sequence of Streptomyces ambofaciens ATCC 23877, the spiramycin producer.</title>
        <authorList>
            <person name="Thibessard A."/>
            <person name="Haas D."/>
            <person name="Gerbaud C."/>
            <person name="Aigle B."/>
            <person name="Lautru S."/>
            <person name="Pernodet J.L."/>
            <person name="Leblond P."/>
        </authorList>
    </citation>
    <scope>NUCLEOTIDE SEQUENCE [LARGE SCALE GENOMIC DNA]</scope>
    <source>
        <strain evidence="3">ATCC 23877 / 3486 / DSM 40053 / JCM 4204 / NBRC 12836 / NRRL B-2516</strain>
    </source>
</reference>
<dbReference type="InterPro" id="IPR015330">
    <property type="entry name" value="DNA_primase/pol_bifunc_N"/>
</dbReference>
<dbReference type="AlphaFoldDB" id="A0A0K2B196"/>
<name>A0A0K2B196_STRA7</name>
<dbReference type="Pfam" id="PF09250">
    <property type="entry name" value="Prim-Pol"/>
    <property type="match status" value="1"/>
</dbReference>
<dbReference type="Proteomes" id="UP000061018">
    <property type="component" value="Chromosome"/>
</dbReference>
<sequence>MTGRHYDRDVPKTCEHCAKPLPIMARRHTRSCSPRCRKALSRAAAKAARSLPVELTSRDRWVRRAGDKRPLTTTGRAASSTDASTWSTYKNAAESVAGVGLGFVLSDADDVVCIDLDHCLNPLTGRLAPWAAAIVRDAGATYVEVSPSGDGLHIWGRAHVRQGRRIRRPDGTAVEIYGTGRYIAMTGRRHGSSPSILGDLSSLVARLTAHPKIPTGDHS</sequence>
<evidence type="ECO:0000259" key="1">
    <source>
        <dbReference type="Pfam" id="PF09250"/>
    </source>
</evidence>
<evidence type="ECO:0000313" key="3">
    <source>
        <dbReference type="Proteomes" id="UP000061018"/>
    </source>
</evidence>
<feature type="domain" description="DNA primase/polymerase bifunctional N-terminal" evidence="1">
    <location>
        <begin position="47"/>
        <end position="191"/>
    </location>
</feature>
<dbReference type="EMBL" id="CP012382">
    <property type="protein sequence ID" value="AKZ59140.1"/>
    <property type="molecule type" value="Genomic_DNA"/>
</dbReference>
<organism evidence="2 3">
    <name type="scientific">Streptomyces ambofaciens (strain ATCC 23877 / 3486 / DSM 40053 / JCM 4204 / NBRC 12836 / NRRL B-2516)</name>
    <dbReference type="NCBI Taxonomy" id="278992"/>
    <lineage>
        <taxon>Bacteria</taxon>
        <taxon>Bacillati</taxon>
        <taxon>Actinomycetota</taxon>
        <taxon>Actinomycetes</taxon>
        <taxon>Kitasatosporales</taxon>
        <taxon>Streptomycetaceae</taxon>
        <taxon>Streptomyces</taxon>
    </lineage>
</organism>
<proteinExistence type="predicted"/>
<protein>
    <submittedName>
        <fullName evidence="2">Bifunctional DNA primase/polymerase famiily protein</fullName>
    </submittedName>
</protein>